<evidence type="ECO:0000256" key="2">
    <source>
        <dbReference type="SAM" id="SignalP"/>
    </source>
</evidence>
<accession>A0ABW4KWT2</accession>
<evidence type="ECO:0000259" key="3">
    <source>
        <dbReference type="Pfam" id="PF18203"/>
    </source>
</evidence>
<dbReference type="EMBL" id="JBHUEJ010000031">
    <property type="protein sequence ID" value="MFD1711597.1"/>
    <property type="molecule type" value="Genomic_DNA"/>
</dbReference>
<evidence type="ECO:0000313" key="4">
    <source>
        <dbReference type="EMBL" id="MFD1711597.1"/>
    </source>
</evidence>
<dbReference type="Proteomes" id="UP001597304">
    <property type="component" value="Unassembled WGS sequence"/>
</dbReference>
<protein>
    <submittedName>
        <fullName evidence="4">Midcut-by-XrtH protein</fullName>
    </submittedName>
</protein>
<name>A0ABW4KWT2_9BURK</name>
<sequence>MTTLSIRNAVRCSAAAAMLGAGTLAHAGTIVPPGGTIDYAPLAAAVPTLGQWSLALIVLLVVAVAYRVLRGRVGGKLMSNLLILGGAAVATFTGHGVVREAAAIAAQDVSMSSTTGGSVTGNYWLRATNGTAVTLKITDIRPNEGVTIESPPPEVPECTVGAQVTPGNKCSVHFVFVPS</sequence>
<reference evidence="5" key="1">
    <citation type="journal article" date="2019" name="Int. J. Syst. Evol. Microbiol.">
        <title>The Global Catalogue of Microorganisms (GCM) 10K type strain sequencing project: providing services to taxonomists for standard genome sequencing and annotation.</title>
        <authorList>
            <consortium name="The Broad Institute Genomics Platform"/>
            <consortium name="The Broad Institute Genome Sequencing Center for Infectious Disease"/>
            <person name="Wu L."/>
            <person name="Ma J."/>
        </authorList>
    </citation>
    <scope>NUCLEOTIDE SEQUENCE [LARGE SCALE GENOMIC DNA]</scope>
    <source>
        <strain evidence="5">LMG 29247</strain>
    </source>
</reference>
<keyword evidence="2" id="KW-0732">Signal</keyword>
<dbReference type="Pfam" id="PF18203">
    <property type="entry name" value="IPTL-CTERM"/>
    <property type="match status" value="1"/>
</dbReference>
<feature type="domain" description="IPTL-CTERM protein sorting" evidence="3">
    <location>
        <begin position="44"/>
        <end position="70"/>
    </location>
</feature>
<proteinExistence type="predicted"/>
<dbReference type="NCBIfam" id="NF033207">
    <property type="entry name" value="midcut_by_XrtH"/>
    <property type="match status" value="1"/>
</dbReference>
<organism evidence="4 5">
    <name type="scientific">Ottowia flava</name>
    <dbReference type="NCBI Taxonomy" id="2675430"/>
    <lineage>
        <taxon>Bacteria</taxon>
        <taxon>Pseudomonadati</taxon>
        <taxon>Pseudomonadota</taxon>
        <taxon>Betaproteobacteria</taxon>
        <taxon>Burkholderiales</taxon>
        <taxon>Comamonadaceae</taxon>
        <taxon>Ottowia</taxon>
    </lineage>
</organism>
<dbReference type="NCBIfam" id="TIGR04174">
    <property type="entry name" value="IPTL_CTERM"/>
    <property type="match status" value="1"/>
</dbReference>
<feature type="transmembrane region" description="Helical" evidence="1">
    <location>
        <begin position="51"/>
        <end position="69"/>
    </location>
</feature>
<keyword evidence="1" id="KW-0812">Transmembrane</keyword>
<evidence type="ECO:0000256" key="1">
    <source>
        <dbReference type="SAM" id="Phobius"/>
    </source>
</evidence>
<evidence type="ECO:0000313" key="5">
    <source>
        <dbReference type="Proteomes" id="UP001597304"/>
    </source>
</evidence>
<dbReference type="InterPro" id="IPR026442">
    <property type="entry name" value="IPTL_CTERM"/>
</dbReference>
<feature type="signal peptide" evidence="2">
    <location>
        <begin position="1"/>
        <end position="27"/>
    </location>
</feature>
<feature type="chain" id="PRO_5047423099" evidence="2">
    <location>
        <begin position="28"/>
        <end position="179"/>
    </location>
</feature>
<dbReference type="RefSeq" id="WP_147912923.1">
    <property type="nucleotide sequence ID" value="NZ_JBHUEJ010000031.1"/>
</dbReference>
<comment type="caution">
    <text evidence="4">The sequence shown here is derived from an EMBL/GenBank/DDBJ whole genome shotgun (WGS) entry which is preliminary data.</text>
</comment>
<keyword evidence="5" id="KW-1185">Reference proteome</keyword>
<keyword evidence="1" id="KW-1133">Transmembrane helix</keyword>
<feature type="transmembrane region" description="Helical" evidence="1">
    <location>
        <begin position="81"/>
        <end position="98"/>
    </location>
</feature>
<keyword evidence="1" id="KW-0472">Membrane</keyword>
<gene>
    <name evidence="4" type="ORF">ACFSF0_13345</name>
</gene>